<proteinExistence type="predicted"/>
<evidence type="ECO:0000313" key="1">
    <source>
        <dbReference type="EMBL" id="JAH85483.1"/>
    </source>
</evidence>
<accession>A0A0E9W7M7</accession>
<reference evidence="1" key="2">
    <citation type="journal article" date="2015" name="Fish Shellfish Immunol.">
        <title>Early steps in the European eel (Anguilla anguilla)-Vibrio vulnificus interaction in the gills: Role of the RtxA13 toxin.</title>
        <authorList>
            <person name="Callol A."/>
            <person name="Pajuelo D."/>
            <person name="Ebbesson L."/>
            <person name="Teles M."/>
            <person name="MacKenzie S."/>
            <person name="Amaro C."/>
        </authorList>
    </citation>
    <scope>NUCLEOTIDE SEQUENCE</scope>
</reference>
<name>A0A0E9W7M7_ANGAN</name>
<dbReference type="AlphaFoldDB" id="A0A0E9W7M7"/>
<sequence>MSELTVRRTVNFKSQNPLCFTFKCPGSLKTLCASALCSGSDIKFSWAMGVKRETNFQAVTLKTRAHARTHAASVTLSISGTWSRGGCPGSARSSSALHRTRRCSWRGSRTLRRSDAAEAWRARHTQSGS</sequence>
<protein>
    <submittedName>
        <fullName evidence="1">Uncharacterized protein</fullName>
    </submittedName>
</protein>
<reference evidence="1" key="1">
    <citation type="submission" date="2014-11" db="EMBL/GenBank/DDBJ databases">
        <authorList>
            <person name="Amaro Gonzalez C."/>
        </authorList>
    </citation>
    <scope>NUCLEOTIDE SEQUENCE</scope>
</reference>
<organism evidence="1">
    <name type="scientific">Anguilla anguilla</name>
    <name type="common">European freshwater eel</name>
    <name type="synonym">Muraena anguilla</name>
    <dbReference type="NCBI Taxonomy" id="7936"/>
    <lineage>
        <taxon>Eukaryota</taxon>
        <taxon>Metazoa</taxon>
        <taxon>Chordata</taxon>
        <taxon>Craniata</taxon>
        <taxon>Vertebrata</taxon>
        <taxon>Euteleostomi</taxon>
        <taxon>Actinopterygii</taxon>
        <taxon>Neopterygii</taxon>
        <taxon>Teleostei</taxon>
        <taxon>Anguilliformes</taxon>
        <taxon>Anguillidae</taxon>
        <taxon>Anguilla</taxon>
    </lineage>
</organism>
<dbReference type="EMBL" id="GBXM01023094">
    <property type="protein sequence ID" value="JAH85483.1"/>
    <property type="molecule type" value="Transcribed_RNA"/>
</dbReference>